<evidence type="ECO:0000313" key="2">
    <source>
        <dbReference type="EMBL" id="OPB80574.1"/>
    </source>
</evidence>
<reference evidence="2 3" key="1">
    <citation type="submission" date="2016-06" db="EMBL/GenBank/DDBJ databases">
        <authorList>
            <person name="Nicholson A.C."/>
        </authorList>
    </citation>
    <scope>NUCLEOTIDE SEQUENCE [LARGE SCALE GENOMIC DNA]</scope>
    <source>
        <strain evidence="2 3">G4123</strain>
    </source>
</reference>
<dbReference type="PROSITE" id="PS51186">
    <property type="entry name" value="GNAT"/>
    <property type="match status" value="1"/>
</dbReference>
<proteinExistence type="predicted"/>
<sequence length="178" mass="20368">MKAEKLQIKNLSTERLILIPLTIKICENILNNNYSDLEQLNIERGINWPDEDFAETLPRIIHNLSLVDAPTGFESWIIIRKDTGEVIGDAGFKGYNASEQNADIGYGIKKEERRQGYAEEAVNKLIQWAFSTEIIKEITARSYTDNHASAKLLIKVGFAQVKQDEEMYYWSLDNINSI</sequence>
<name>A0AAJ3TQQ6_9FLAO</name>
<feature type="domain" description="N-acetyltransferase" evidence="1">
    <location>
        <begin position="32"/>
        <end position="178"/>
    </location>
</feature>
<evidence type="ECO:0000313" key="3">
    <source>
        <dbReference type="Proteomes" id="UP000190816"/>
    </source>
</evidence>
<dbReference type="Gene3D" id="3.40.630.30">
    <property type="match status" value="1"/>
</dbReference>
<dbReference type="PANTHER" id="PTHR43792">
    <property type="entry name" value="GNAT FAMILY, PUTATIVE (AFU_ORTHOLOGUE AFUA_3G00765)-RELATED-RELATED"/>
    <property type="match status" value="1"/>
</dbReference>
<organism evidence="2 3">
    <name type="scientific">Elizabethkingia ursingii</name>
    <dbReference type="NCBI Taxonomy" id="1756150"/>
    <lineage>
        <taxon>Bacteria</taxon>
        <taxon>Pseudomonadati</taxon>
        <taxon>Bacteroidota</taxon>
        <taxon>Flavobacteriia</taxon>
        <taxon>Flavobacteriales</taxon>
        <taxon>Weeksellaceae</taxon>
        <taxon>Elizabethkingia</taxon>
    </lineage>
</organism>
<dbReference type="InterPro" id="IPR051531">
    <property type="entry name" value="N-acetyltransferase"/>
</dbReference>
<comment type="caution">
    <text evidence="2">The sequence shown here is derived from an EMBL/GenBank/DDBJ whole genome shotgun (WGS) entry which is preliminary data.</text>
</comment>
<protein>
    <recommendedName>
        <fullName evidence="1">N-acetyltransferase domain-containing protein</fullName>
    </recommendedName>
</protein>
<dbReference type="KEGG" id="ego:BBD34_18610"/>
<dbReference type="GO" id="GO:0016747">
    <property type="term" value="F:acyltransferase activity, transferring groups other than amino-acyl groups"/>
    <property type="evidence" value="ECO:0007669"/>
    <property type="project" value="InterPro"/>
</dbReference>
<dbReference type="InterPro" id="IPR000182">
    <property type="entry name" value="GNAT_dom"/>
</dbReference>
<dbReference type="PANTHER" id="PTHR43792:SF13">
    <property type="entry name" value="ACETYLTRANSFERASE"/>
    <property type="match status" value="1"/>
</dbReference>
<dbReference type="InterPro" id="IPR016181">
    <property type="entry name" value="Acyl_CoA_acyltransferase"/>
</dbReference>
<accession>A0AAJ3TQQ6</accession>
<dbReference type="RefSeq" id="WP_078405174.1">
    <property type="nucleotide sequence ID" value="NZ_CP016377.1"/>
</dbReference>
<dbReference type="SUPFAM" id="SSF55729">
    <property type="entry name" value="Acyl-CoA N-acyltransferases (Nat)"/>
    <property type="match status" value="1"/>
</dbReference>
<dbReference type="Proteomes" id="UP000190816">
    <property type="component" value="Unassembled WGS sequence"/>
</dbReference>
<evidence type="ECO:0000259" key="1">
    <source>
        <dbReference type="PROSITE" id="PS51186"/>
    </source>
</evidence>
<dbReference type="AlphaFoldDB" id="A0AAJ3TQQ6"/>
<gene>
    <name evidence="2" type="ORF">BAY32_16310</name>
</gene>
<dbReference type="EMBL" id="MAIC01000003">
    <property type="protein sequence ID" value="OPB80574.1"/>
    <property type="molecule type" value="Genomic_DNA"/>
</dbReference>
<dbReference type="Pfam" id="PF13302">
    <property type="entry name" value="Acetyltransf_3"/>
    <property type="match status" value="1"/>
</dbReference>
<dbReference type="CDD" id="cd04301">
    <property type="entry name" value="NAT_SF"/>
    <property type="match status" value="1"/>
</dbReference>